<dbReference type="InterPro" id="IPR013930">
    <property type="entry name" value="RPAP1_N"/>
</dbReference>
<dbReference type="RefSeq" id="XP_003092383.2">
    <property type="nucleotide sequence ID" value="XM_003092335.2"/>
</dbReference>
<name>A0A6A5GUZ0_CAERE</name>
<evidence type="ECO:0000259" key="2">
    <source>
        <dbReference type="Pfam" id="PF08621"/>
    </source>
</evidence>
<gene>
    <name evidence="3" type="ORF">GCK72_015775</name>
</gene>
<evidence type="ECO:0000313" key="4">
    <source>
        <dbReference type="Proteomes" id="UP000483820"/>
    </source>
</evidence>
<dbReference type="GeneID" id="9799697"/>
<protein>
    <recommendedName>
        <fullName evidence="2">RPAP1 N-terminal domain-containing protein</fullName>
    </recommendedName>
</protein>
<dbReference type="PANTHER" id="PTHR21483:SF18">
    <property type="entry name" value="RNA POLYMERASE II-ASSOCIATED PROTEIN 1"/>
    <property type="match status" value="1"/>
</dbReference>
<dbReference type="KEGG" id="crq:GCK72_015775"/>
<sequence length="262" mass="30071">MSEILKRPTASETDADLQKMQEEWSQTNKKPSVEIHRMKKRTKIDENAENLAENGQNLAENGQNLAENGQNLAENPPKLAENVRNQAARFQIDLDDTPHVSTVLFPVLERNFDVFDTKIVEKSDFLAENWSKNLEFFQYSKDDGFPEPLDLSAYFQPKSGRGLTTVPHPGVSFFAAEFDRIHGNFAENLDFFAETEKGAEPEEDSGDFHVENEKYLKSLDVDKILEMKLEIQERFDPKIIDFLKNRGNSEKNAEKNDENQQI</sequence>
<dbReference type="CTD" id="9799697"/>
<feature type="domain" description="RPAP1 N-terminal" evidence="2">
    <location>
        <begin position="208"/>
        <end position="249"/>
    </location>
</feature>
<feature type="region of interest" description="Disordered" evidence="1">
    <location>
        <begin position="1"/>
        <end position="37"/>
    </location>
</feature>
<dbReference type="EMBL" id="WUAV01000004">
    <property type="protein sequence ID" value="KAF1759310.1"/>
    <property type="molecule type" value="Genomic_DNA"/>
</dbReference>
<dbReference type="InterPro" id="IPR039913">
    <property type="entry name" value="RPAP1/Rba50"/>
</dbReference>
<evidence type="ECO:0000313" key="3">
    <source>
        <dbReference type="EMBL" id="KAF1759310.1"/>
    </source>
</evidence>
<dbReference type="PANTHER" id="PTHR21483">
    <property type="entry name" value="RNA POLYMERASE II-ASSOCIATED PROTEIN 1"/>
    <property type="match status" value="1"/>
</dbReference>
<evidence type="ECO:0000256" key="1">
    <source>
        <dbReference type="SAM" id="MobiDB-lite"/>
    </source>
</evidence>
<organism evidence="3 4">
    <name type="scientific">Caenorhabditis remanei</name>
    <name type="common">Caenorhabditis vulgaris</name>
    <dbReference type="NCBI Taxonomy" id="31234"/>
    <lineage>
        <taxon>Eukaryota</taxon>
        <taxon>Metazoa</taxon>
        <taxon>Ecdysozoa</taxon>
        <taxon>Nematoda</taxon>
        <taxon>Chromadorea</taxon>
        <taxon>Rhabditida</taxon>
        <taxon>Rhabditina</taxon>
        <taxon>Rhabditomorpha</taxon>
        <taxon>Rhabditoidea</taxon>
        <taxon>Rhabditidae</taxon>
        <taxon>Peloderinae</taxon>
        <taxon>Caenorhabditis</taxon>
    </lineage>
</organism>
<dbReference type="Pfam" id="PF08621">
    <property type="entry name" value="RPAP1_N"/>
    <property type="match status" value="1"/>
</dbReference>
<dbReference type="Proteomes" id="UP000483820">
    <property type="component" value="Chromosome IV"/>
</dbReference>
<dbReference type="GO" id="GO:0006366">
    <property type="term" value="P:transcription by RNA polymerase II"/>
    <property type="evidence" value="ECO:0007669"/>
    <property type="project" value="InterPro"/>
</dbReference>
<proteinExistence type="predicted"/>
<reference evidence="3 4" key="1">
    <citation type="submission" date="2019-12" db="EMBL/GenBank/DDBJ databases">
        <title>Chromosome-level assembly of the Caenorhabditis remanei genome.</title>
        <authorList>
            <person name="Teterina A.A."/>
            <person name="Willis J.H."/>
            <person name="Phillips P.C."/>
        </authorList>
    </citation>
    <scope>NUCLEOTIDE SEQUENCE [LARGE SCALE GENOMIC DNA]</scope>
    <source>
        <strain evidence="3 4">PX506</strain>
        <tissue evidence="3">Whole organism</tissue>
    </source>
</reference>
<accession>A0A6A5GUZ0</accession>
<dbReference type="AlphaFoldDB" id="A0A6A5GUZ0"/>
<comment type="caution">
    <text evidence="3">The sequence shown here is derived from an EMBL/GenBank/DDBJ whole genome shotgun (WGS) entry which is preliminary data.</text>
</comment>